<comment type="similarity">
    <text evidence="1">Belongs to the inositol polyphosphate 5-phosphatase family.</text>
</comment>
<dbReference type="InterPro" id="IPR036691">
    <property type="entry name" value="Endo/exonu/phosph_ase_sf"/>
</dbReference>
<dbReference type="Gene3D" id="3.60.10.10">
    <property type="entry name" value="Endonuclease/exonuclease/phosphatase"/>
    <property type="match status" value="1"/>
</dbReference>
<name>A0A200QMC3_MACCD</name>
<evidence type="ECO:0000313" key="4">
    <source>
        <dbReference type="EMBL" id="OVA11589.1"/>
    </source>
</evidence>
<dbReference type="SUPFAM" id="SSF56219">
    <property type="entry name" value="DNase I-like"/>
    <property type="match status" value="1"/>
</dbReference>
<dbReference type="InterPro" id="IPR000300">
    <property type="entry name" value="IPPc"/>
</dbReference>
<comment type="caution">
    <text evidence="4">The sequence shown here is derived from an EMBL/GenBank/DDBJ whole genome shotgun (WGS) entry which is preliminary data.</text>
</comment>
<dbReference type="EMBL" id="MVGT01001636">
    <property type="protein sequence ID" value="OVA11589.1"/>
    <property type="molecule type" value="Genomic_DNA"/>
</dbReference>
<evidence type="ECO:0000313" key="5">
    <source>
        <dbReference type="Proteomes" id="UP000195402"/>
    </source>
</evidence>
<evidence type="ECO:0000256" key="2">
    <source>
        <dbReference type="ARBA" id="ARBA00022801"/>
    </source>
</evidence>
<dbReference type="InParanoid" id="A0A200QMC3"/>
<feature type="domain" description="Inositol polyphosphate-related phosphatase" evidence="3">
    <location>
        <begin position="1"/>
        <end position="186"/>
    </location>
</feature>
<dbReference type="AlphaFoldDB" id="A0A200QMC3"/>
<dbReference type="GO" id="GO:0004439">
    <property type="term" value="F:phosphatidylinositol-4,5-bisphosphate 5-phosphatase activity"/>
    <property type="evidence" value="ECO:0007669"/>
    <property type="project" value="TreeGrafter"/>
</dbReference>
<dbReference type="GO" id="GO:0046856">
    <property type="term" value="P:phosphatidylinositol dephosphorylation"/>
    <property type="evidence" value="ECO:0007669"/>
    <property type="project" value="InterPro"/>
</dbReference>
<keyword evidence="2" id="KW-0378">Hydrolase</keyword>
<dbReference type="GO" id="GO:0034485">
    <property type="term" value="F:phosphatidylinositol-3,4,5-trisphosphate 5-phosphatase activity"/>
    <property type="evidence" value="ECO:0007669"/>
    <property type="project" value="TreeGrafter"/>
</dbReference>
<dbReference type="PANTHER" id="PTHR45666">
    <property type="entry name" value="TYPE IV INOSITOL POLYPHOSPHATE 5-PHOSPHATASE 9"/>
    <property type="match status" value="1"/>
</dbReference>
<dbReference type="OrthoDB" id="62798at2759"/>
<evidence type="ECO:0000256" key="1">
    <source>
        <dbReference type="ARBA" id="ARBA00010768"/>
    </source>
</evidence>
<dbReference type="InterPro" id="IPR045849">
    <property type="entry name" value="IP5P_plant"/>
</dbReference>
<dbReference type="SMART" id="SM00128">
    <property type="entry name" value="IPPc"/>
    <property type="match status" value="1"/>
</dbReference>
<sequence>MSLHQTSLCFVCSHLASGEKEGDELRRNSDVIEILRNTQFPKICKIPGRKIPEKIIEHDRVIWLGDLNYRIALSYSETRKLLLENDWDALLEKDQLKIEREAGRVFKEWKEGKIYFAPTYKYSNNSDVYAGETITSKKKRRTPAWCDRILWHGNGIEQLSYIRGESRFSDHRPVCAVFLMEVGVLDGRSKKGLPNSNMRVEVEELLPPSSRYLMLDNIKCGVLGATTIWRSGSPRVLYMVIAEVGRFDHLIKFTSISSRVHNMIGHDPGSALGLHKFYLIASTWTFHLNYSDYRFTHHMTTTLAS</sequence>
<dbReference type="Pfam" id="PF22669">
    <property type="entry name" value="Exo_endo_phos2"/>
    <property type="match status" value="1"/>
</dbReference>
<dbReference type="OMA" id="LENDWDA"/>
<protein>
    <submittedName>
        <fullName evidence="4">Inositol polyphosphate-related phosphatase</fullName>
    </submittedName>
</protein>
<dbReference type="STRING" id="56857.A0A200QMC3"/>
<dbReference type="Proteomes" id="UP000195402">
    <property type="component" value="Unassembled WGS sequence"/>
</dbReference>
<accession>A0A200QMC3</accession>
<keyword evidence="5" id="KW-1185">Reference proteome</keyword>
<reference evidence="4 5" key="1">
    <citation type="journal article" date="2017" name="Mol. Plant">
        <title>The Genome of Medicinal Plant Macleaya cordata Provides New Insights into Benzylisoquinoline Alkaloids Metabolism.</title>
        <authorList>
            <person name="Liu X."/>
            <person name="Liu Y."/>
            <person name="Huang P."/>
            <person name="Ma Y."/>
            <person name="Qing Z."/>
            <person name="Tang Q."/>
            <person name="Cao H."/>
            <person name="Cheng P."/>
            <person name="Zheng Y."/>
            <person name="Yuan Z."/>
            <person name="Zhou Y."/>
            <person name="Liu J."/>
            <person name="Tang Z."/>
            <person name="Zhuo Y."/>
            <person name="Zhang Y."/>
            <person name="Yu L."/>
            <person name="Huang J."/>
            <person name="Yang P."/>
            <person name="Peng Q."/>
            <person name="Zhang J."/>
            <person name="Jiang W."/>
            <person name="Zhang Z."/>
            <person name="Lin K."/>
            <person name="Ro D.K."/>
            <person name="Chen X."/>
            <person name="Xiong X."/>
            <person name="Shang Y."/>
            <person name="Huang S."/>
            <person name="Zeng J."/>
        </authorList>
    </citation>
    <scope>NUCLEOTIDE SEQUENCE [LARGE SCALE GENOMIC DNA]</scope>
    <source>
        <strain evidence="5">cv. BLH2017</strain>
        <tissue evidence="4">Root</tissue>
    </source>
</reference>
<organism evidence="4 5">
    <name type="scientific">Macleaya cordata</name>
    <name type="common">Five-seeded plume-poppy</name>
    <name type="synonym">Bocconia cordata</name>
    <dbReference type="NCBI Taxonomy" id="56857"/>
    <lineage>
        <taxon>Eukaryota</taxon>
        <taxon>Viridiplantae</taxon>
        <taxon>Streptophyta</taxon>
        <taxon>Embryophyta</taxon>
        <taxon>Tracheophyta</taxon>
        <taxon>Spermatophyta</taxon>
        <taxon>Magnoliopsida</taxon>
        <taxon>Ranunculales</taxon>
        <taxon>Papaveraceae</taxon>
        <taxon>Papaveroideae</taxon>
        <taxon>Macleaya</taxon>
    </lineage>
</organism>
<dbReference type="PANTHER" id="PTHR45666:SF20">
    <property type="entry name" value="TYPE I INOSITOL POLYPHOSPHATE 5-PHOSPHATASE 10"/>
    <property type="match status" value="1"/>
</dbReference>
<evidence type="ECO:0000259" key="3">
    <source>
        <dbReference type="SMART" id="SM00128"/>
    </source>
</evidence>
<dbReference type="GO" id="GO:0004445">
    <property type="term" value="F:inositol-polyphosphate 5-phosphatase activity"/>
    <property type="evidence" value="ECO:0007669"/>
    <property type="project" value="InterPro"/>
</dbReference>
<proteinExistence type="inferred from homology"/>
<gene>
    <name evidence="4" type="ORF">BVC80_3991g1</name>
</gene>